<proteinExistence type="predicted"/>
<reference evidence="2 3" key="1">
    <citation type="submission" date="2017-06" db="EMBL/GenBank/DDBJ databases">
        <title>Aedes aegypti genome working group (AGWG) sequencing and assembly.</title>
        <authorList>
            <consortium name="Aedes aegypti Genome Working Group (AGWG)"/>
            <person name="Matthews B.J."/>
        </authorList>
    </citation>
    <scope>NUCLEOTIDE SEQUENCE [LARGE SCALE GENOMIC DNA]</scope>
    <source>
        <strain evidence="2 3">LVP_AGWG</strain>
    </source>
</reference>
<keyword evidence="3" id="KW-1185">Reference proteome</keyword>
<evidence type="ECO:0000256" key="1">
    <source>
        <dbReference type="SAM" id="MobiDB-lite"/>
    </source>
</evidence>
<dbReference type="VEuPathDB" id="VectorBase:AAEL004528"/>
<reference evidence="2" key="2">
    <citation type="submission" date="2020-05" db="UniProtKB">
        <authorList>
            <consortium name="EnsemblMetazoa"/>
        </authorList>
    </citation>
    <scope>IDENTIFICATION</scope>
    <source>
        <strain evidence="2">LVP_AGWG</strain>
    </source>
</reference>
<name>A0A1S4F866_AEDAE</name>
<feature type="compositionally biased region" description="Basic and acidic residues" evidence="1">
    <location>
        <begin position="121"/>
        <end position="131"/>
    </location>
</feature>
<dbReference type="EnsemblMetazoa" id="AAEL004528-RA">
    <property type="protein sequence ID" value="AAEL004528-PA"/>
    <property type="gene ID" value="AAEL004528"/>
</dbReference>
<dbReference type="InParanoid" id="A0A1S4F866"/>
<accession>A0A1S4F866</accession>
<dbReference type="OrthoDB" id="7763703at2759"/>
<feature type="region of interest" description="Disordered" evidence="1">
    <location>
        <begin position="120"/>
        <end position="151"/>
    </location>
</feature>
<gene>
    <name evidence="2" type="primary">5564982</name>
</gene>
<organism evidence="2 3">
    <name type="scientific">Aedes aegypti</name>
    <name type="common">Yellowfever mosquito</name>
    <name type="synonym">Culex aegypti</name>
    <dbReference type="NCBI Taxonomy" id="7159"/>
    <lineage>
        <taxon>Eukaryota</taxon>
        <taxon>Metazoa</taxon>
        <taxon>Ecdysozoa</taxon>
        <taxon>Arthropoda</taxon>
        <taxon>Hexapoda</taxon>
        <taxon>Insecta</taxon>
        <taxon>Pterygota</taxon>
        <taxon>Neoptera</taxon>
        <taxon>Endopterygota</taxon>
        <taxon>Diptera</taxon>
        <taxon>Nematocera</taxon>
        <taxon>Culicoidea</taxon>
        <taxon>Culicidae</taxon>
        <taxon>Culicinae</taxon>
        <taxon>Aedini</taxon>
        <taxon>Aedes</taxon>
        <taxon>Stegomyia</taxon>
    </lineage>
</organism>
<evidence type="ECO:0000313" key="3">
    <source>
        <dbReference type="Proteomes" id="UP000008820"/>
    </source>
</evidence>
<dbReference type="Proteomes" id="UP000008820">
    <property type="component" value="Chromosome 1"/>
</dbReference>
<evidence type="ECO:0000313" key="2">
    <source>
        <dbReference type="EnsemblMetazoa" id="AAEL004528-PA"/>
    </source>
</evidence>
<dbReference type="AlphaFoldDB" id="A0A1S4F866"/>
<sequence>MPKNTKRRVQDLLSTIQKNSNVQYLAELKTIAPGATGKDLTEKQKLAFQAMMRIALDPEEKSWTKRKEKLDRQRAARIEAETEYRRLAEIKKQYDERKALPKRESLKLKVMKIRAKRIFPTKRERREDPARRYGFIPRSQKKTDLSDYGKV</sequence>
<protein>
    <submittedName>
        <fullName evidence="2">Uncharacterized protein</fullName>
    </submittedName>
</protein>
<feature type="compositionally biased region" description="Basic and acidic residues" evidence="1">
    <location>
        <begin position="141"/>
        <end position="151"/>
    </location>
</feature>